<evidence type="ECO:0000313" key="2">
    <source>
        <dbReference type="Proteomes" id="UP001056120"/>
    </source>
</evidence>
<comment type="caution">
    <text evidence="1">The sequence shown here is derived from an EMBL/GenBank/DDBJ whole genome shotgun (WGS) entry which is preliminary data.</text>
</comment>
<reference evidence="2" key="1">
    <citation type="journal article" date="2022" name="Mol. Ecol. Resour.">
        <title>The genomes of chicory, endive, great burdock and yacon provide insights into Asteraceae palaeo-polyploidization history and plant inulin production.</title>
        <authorList>
            <person name="Fan W."/>
            <person name="Wang S."/>
            <person name="Wang H."/>
            <person name="Wang A."/>
            <person name="Jiang F."/>
            <person name="Liu H."/>
            <person name="Zhao H."/>
            <person name="Xu D."/>
            <person name="Zhang Y."/>
        </authorList>
    </citation>
    <scope>NUCLEOTIDE SEQUENCE [LARGE SCALE GENOMIC DNA]</scope>
    <source>
        <strain evidence="2">cv. Yunnan</strain>
    </source>
</reference>
<organism evidence="1 2">
    <name type="scientific">Smallanthus sonchifolius</name>
    <dbReference type="NCBI Taxonomy" id="185202"/>
    <lineage>
        <taxon>Eukaryota</taxon>
        <taxon>Viridiplantae</taxon>
        <taxon>Streptophyta</taxon>
        <taxon>Embryophyta</taxon>
        <taxon>Tracheophyta</taxon>
        <taxon>Spermatophyta</taxon>
        <taxon>Magnoliopsida</taxon>
        <taxon>eudicotyledons</taxon>
        <taxon>Gunneridae</taxon>
        <taxon>Pentapetalae</taxon>
        <taxon>asterids</taxon>
        <taxon>campanulids</taxon>
        <taxon>Asterales</taxon>
        <taxon>Asteraceae</taxon>
        <taxon>Asteroideae</taxon>
        <taxon>Heliantheae alliance</taxon>
        <taxon>Millerieae</taxon>
        <taxon>Smallanthus</taxon>
    </lineage>
</organism>
<accession>A0ACB9K7K2</accession>
<reference evidence="1 2" key="2">
    <citation type="journal article" date="2022" name="Mol. Ecol. Resour.">
        <title>The genomes of chicory, endive, great burdock and yacon provide insights into Asteraceae paleo-polyploidization history and plant inulin production.</title>
        <authorList>
            <person name="Fan W."/>
            <person name="Wang S."/>
            <person name="Wang H."/>
            <person name="Wang A."/>
            <person name="Jiang F."/>
            <person name="Liu H."/>
            <person name="Zhao H."/>
            <person name="Xu D."/>
            <person name="Zhang Y."/>
        </authorList>
    </citation>
    <scope>NUCLEOTIDE SEQUENCE [LARGE SCALE GENOMIC DNA]</scope>
    <source>
        <strain evidence="2">cv. Yunnan</strain>
        <tissue evidence="1">Leaves</tissue>
    </source>
</reference>
<dbReference type="EMBL" id="CM042018">
    <property type="protein sequence ID" value="KAI3828208.1"/>
    <property type="molecule type" value="Genomic_DNA"/>
</dbReference>
<protein>
    <submittedName>
        <fullName evidence="1">Uncharacterized protein</fullName>
    </submittedName>
</protein>
<sequence length="145" mass="15365">MAAALAAMANEIKELKLSAQRCEVCGGGQDTRDCPVNHQAQVSFTGNQNQNRGYNNYNNSYGSGWSSGNNPPGFNARPNQYGGAEAGATLGSSVSTRKIEEMGVPSSDPNASVMAVSIGSHREEEKASHSADYRIPSPEEVKKVD</sequence>
<gene>
    <name evidence="1" type="ORF">L1987_02305</name>
</gene>
<evidence type="ECO:0000313" key="1">
    <source>
        <dbReference type="EMBL" id="KAI3828208.1"/>
    </source>
</evidence>
<keyword evidence="2" id="KW-1185">Reference proteome</keyword>
<proteinExistence type="predicted"/>
<name>A0ACB9K7K2_9ASTR</name>
<dbReference type="Proteomes" id="UP001056120">
    <property type="component" value="Linkage Group LG01"/>
</dbReference>